<name>R7UH71_CAPTE</name>
<evidence type="ECO:0000256" key="1">
    <source>
        <dbReference type="ARBA" id="ARBA00012920"/>
    </source>
</evidence>
<dbReference type="Proteomes" id="UP000014760">
    <property type="component" value="Unassembled WGS sequence"/>
</dbReference>
<dbReference type="EnsemblMetazoa" id="CapteT229109">
    <property type="protein sequence ID" value="CapteP229109"/>
    <property type="gene ID" value="CapteG229109"/>
</dbReference>
<accession>R7UH71</accession>
<dbReference type="OrthoDB" id="542841at2759"/>
<dbReference type="InterPro" id="IPR006034">
    <property type="entry name" value="Asparaginase/glutaminase-like"/>
</dbReference>
<dbReference type="EMBL" id="AMQN01008734">
    <property type="status" value="NOT_ANNOTATED_CDS"/>
    <property type="molecule type" value="Genomic_DNA"/>
</dbReference>
<dbReference type="GO" id="GO:0009066">
    <property type="term" value="P:aspartate family amino acid metabolic process"/>
    <property type="evidence" value="ECO:0007669"/>
    <property type="project" value="UniProtKB-ARBA"/>
</dbReference>
<sequence>MDLSPKPNVLDEELRKLTTFHDPGTKNRNLLSCRSRQKGGKRVVYKIVEYDPLLDSSNMKYDDYAKIDQDIRELQDIEVIQGSDMTVEAALMKLSYVLGRNDFTAEQKREMMGKDLCGEMTPYPNLYNAGCLDEGEIYNRHNLI</sequence>
<evidence type="ECO:0000313" key="3">
    <source>
        <dbReference type="EnsemblMetazoa" id="CapteP229109"/>
    </source>
</evidence>
<dbReference type="EMBL" id="KB303858">
    <property type="protein sequence ID" value="ELU02617.1"/>
    <property type="molecule type" value="Genomic_DNA"/>
</dbReference>
<dbReference type="PANTHER" id="PTHR11707:SF28">
    <property type="entry name" value="60 KDA LYSOPHOSPHOLIPASE"/>
    <property type="match status" value="1"/>
</dbReference>
<reference evidence="2 4" key="2">
    <citation type="journal article" date="2013" name="Nature">
        <title>Insights into bilaterian evolution from three spiralian genomes.</title>
        <authorList>
            <person name="Simakov O."/>
            <person name="Marletaz F."/>
            <person name="Cho S.J."/>
            <person name="Edsinger-Gonzales E."/>
            <person name="Havlak P."/>
            <person name="Hellsten U."/>
            <person name="Kuo D.H."/>
            <person name="Larsson T."/>
            <person name="Lv J."/>
            <person name="Arendt D."/>
            <person name="Savage R."/>
            <person name="Osoegawa K."/>
            <person name="de Jong P."/>
            <person name="Grimwood J."/>
            <person name="Chapman J.A."/>
            <person name="Shapiro H."/>
            <person name="Aerts A."/>
            <person name="Otillar R.P."/>
            <person name="Terry A.Y."/>
            <person name="Boore J.L."/>
            <person name="Grigoriev I.V."/>
            <person name="Lindberg D.R."/>
            <person name="Seaver E.C."/>
            <person name="Weisblat D.A."/>
            <person name="Putnam N.H."/>
            <person name="Rokhsar D.S."/>
        </authorList>
    </citation>
    <scope>NUCLEOTIDE SEQUENCE</scope>
    <source>
        <strain evidence="2 4">I ESC-2004</strain>
    </source>
</reference>
<dbReference type="HOGENOM" id="CLU_1798276_0_0_1"/>
<reference evidence="4" key="1">
    <citation type="submission" date="2012-12" db="EMBL/GenBank/DDBJ databases">
        <authorList>
            <person name="Hellsten U."/>
            <person name="Grimwood J."/>
            <person name="Chapman J.A."/>
            <person name="Shapiro H."/>
            <person name="Aerts A."/>
            <person name="Otillar R.P."/>
            <person name="Terry A.Y."/>
            <person name="Boore J.L."/>
            <person name="Simakov O."/>
            <person name="Marletaz F."/>
            <person name="Cho S.-J."/>
            <person name="Edsinger-Gonzales E."/>
            <person name="Havlak P."/>
            <person name="Kuo D.-H."/>
            <person name="Larsson T."/>
            <person name="Lv J."/>
            <person name="Arendt D."/>
            <person name="Savage R."/>
            <person name="Osoegawa K."/>
            <person name="de Jong P."/>
            <person name="Lindberg D.R."/>
            <person name="Seaver E.C."/>
            <person name="Weisblat D.A."/>
            <person name="Putnam N.H."/>
            <person name="Grigoriev I.V."/>
            <person name="Rokhsar D.S."/>
        </authorList>
    </citation>
    <scope>NUCLEOTIDE SEQUENCE</scope>
    <source>
        <strain evidence="4">I ESC-2004</strain>
    </source>
</reference>
<proteinExistence type="predicted"/>
<dbReference type="SUPFAM" id="SSF53774">
    <property type="entry name" value="Glutaminase/Asparaginase"/>
    <property type="match status" value="1"/>
</dbReference>
<dbReference type="InterPro" id="IPR027473">
    <property type="entry name" value="L-asparaginase_C"/>
</dbReference>
<dbReference type="STRING" id="283909.R7UH71"/>
<evidence type="ECO:0000313" key="4">
    <source>
        <dbReference type="Proteomes" id="UP000014760"/>
    </source>
</evidence>
<evidence type="ECO:0000313" key="2">
    <source>
        <dbReference type="EMBL" id="ELU02617.1"/>
    </source>
</evidence>
<dbReference type="PIRSF" id="PIRSF001220">
    <property type="entry name" value="L-ASNase_gatD"/>
    <property type="match status" value="1"/>
</dbReference>
<dbReference type="InterPro" id="IPR036152">
    <property type="entry name" value="Asp/glu_Ase-like_sf"/>
</dbReference>
<protein>
    <recommendedName>
        <fullName evidence="1">asparaginase</fullName>
        <ecNumber evidence="1">3.5.1.1</ecNumber>
    </recommendedName>
</protein>
<dbReference type="PIRSF" id="PIRSF500176">
    <property type="entry name" value="L_ASNase"/>
    <property type="match status" value="1"/>
</dbReference>
<reference evidence="3" key="3">
    <citation type="submission" date="2015-06" db="UniProtKB">
        <authorList>
            <consortium name="EnsemblMetazoa"/>
        </authorList>
    </citation>
    <scope>IDENTIFICATION</scope>
</reference>
<dbReference type="PANTHER" id="PTHR11707">
    <property type="entry name" value="L-ASPARAGINASE"/>
    <property type="match status" value="1"/>
</dbReference>
<keyword evidence="4" id="KW-1185">Reference proteome</keyword>
<dbReference type="GO" id="GO:0004067">
    <property type="term" value="F:asparaginase activity"/>
    <property type="evidence" value="ECO:0007669"/>
    <property type="project" value="UniProtKB-EC"/>
</dbReference>
<organism evidence="2">
    <name type="scientific">Capitella teleta</name>
    <name type="common">Polychaete worm</name>
    <dbReference type="NCBI Taxonomy" id="283909"/>
    <lineage>
        <taxon>Eukaryota</taxon>
        <taxon>Metazoa</taxon>
        <taxon>Spiralia</taxon>
        <taxon>Lophotrochozoa</taxon>
        <taxon>Annelida</taxon>
        <taxon>Polychaeta</taxon>
        <taxon>Sedentaria</taxon>
        <taxon>Scolecida</taxon>
        <taxon>Capitellidae</taxon>
        <taxon>Capitella</taxon>
    </lineage>
</organism>
<gene>
    <name evidence="2" type="ORF">CAPTEDRAFT_229109</name>
</gene>
<dbReference type="AlphaFoldDB" id="R7UH71"/>
<dbReference type="EC" id="3.5.1.1" evidence="1"/>
<dbReference type="Gene3D" id="3.40.50.40">
    <property type="match status" value="1"/>
</dbReference>